<dbReference type="EMBL" id="LR031877">
    <property type="protein sequence ID" value="VDD42953.1"/>
    <property type="molecule type" value="Genomic_DNA"/>
</dbReference>
<reference evidence="2" key="1">
    <citation type="submission" date="2018-11" db="EMBL/GenBank/DDBJ databases">
        <authorList>
            <consortium name="Genoscope - CEA"/>
            <person name="William W."/>
        </authorList>
    </citation>
    <scope>NUCLEOTIDE SEQUENCE</scope>
</reference>
<feature type="compositionally biased region" description="Basic and acidic residues" evidence="1">
    <location>
        <begin position="172"/>
        <end position="181"/>
    </location>
</feature>
<evidence type="ECO:0000313" key="2">
    <source>
        <dbReference type="EMBL" id="VDD42953.1"/>
    </source>
</evidence>
<evidence type="ECO:0008006" key="3">
    <source>
        <dbReference type="Google" id="ProtNLM"/>
    </source>
</evidence>
<name>A0A3P6EEV4_BRAOL</name>
<protein>
    <recommendedName>
        <fullName evidence="3">DUF1985 domain-containing protein</fullName>
    </recommendedName>
</protein>
<sequence length="200" mass="22929">MVQDVDAFCLHPWGRESFLKTITCMKPPKSIPLKCEDPIATLVDLLKQETFRPKGFPLALQLLAFQAVSELQSIIPAPLYSLSIMQLEEPHLHVYPKISYLDMLRVEAVENLAVTSLIPIQSQPQSGWEVWPDVVADEHLTYMENLIENHHQFKKHLWPGGDTSTPILIYKPPEEEQETRRQASKNALRPRKPLNYPPLC</sequence>
<accession>A0A3P6EEV4</accession>
<proteinExistence type="predicted"/>
<dbReference type="AlphaFoldDB" id="A0A3P6EEV4"/>
<feature type="region of interest" description="Disordered" evidence="1">
    <location>
        <begin position="172"/>
        <end position="200"/>
    </location>
</feature>
<evidence type="ECO:0000256" key="1">
    <source>
        <dbReference type="SAM" id="MobiDB-lite"/>
    </source>
</evidence>
<dbReference type="PANTHER" id="PTHR48449:SF1">
    <property type="entry name" value="DUF1985 DOMAIN-CONTAINING PROTEIN"/>
    <property type="match status" value="1"/>
</dbReference>
<dbReference type="PANTHER" id="PTHR48449">
    <property type="entry name" value="DUF1985 DOMAIN-CONTAINING PROTEIN"/>
    <property type="match status" value="1"/>
</dbReference>
<gene>
    <name evidence="2" type="ORF">BOLC5T30500H</name>
</gene>
<organism evidence="2">
    <name type="scientific">Brassica oleracea</name>
    <name type="common">Wild cabbage</name>
    <dbReference type="NCBI Taxonomy" id="3712"/>
    <lineage>
        <taxon>Eukaryota</taxon>
        <taxon>Viridiplantae</taxon>
        <taxon>Streptophyta</taxon>
        <taxon>Embryophyta</taxon>
        <taxon>Tracheophyta</taxon>
        <taxon>Spermatophyta</taxon>
        <taxon>Magnoliopsida</taxon>
        <taxon>eudicotyledons</taxon>
        <taxon>Gunneridae</taxon>
        <taxon>Pentapetalae</taxon>
        <taxon>rosids</taxon>
        <taxon>malvids</taxon>
        <taxon>Brassicales</taxon>
        <taxon>Brassicaceae</taxon>
        <taxon>Brassiceae</taxon>
        <taxon>Brassica</taxon>
    </lineage>
</organism>